<sequence length="402" mass="43199">MARIPSQVQRAPRKRQPLDNMLDTVESWISTRNDFIVRRRAVATPEAPAHDHTRAKRASSSITTPISTALVLQILVLVAMILSVTLFVIYRKRRQKKLKQLEEQKRMNAPVFGNISAPNGLAPPPYGEALKSPAVSEATAYGHQRARSHSMLMDDCWKAVYATEDGTATTDPRYGSMNTTTATRPGHSSQALWDAAAARVAGRTTANQQQLPSQPASPATAAQTDQRHSVTRWLRGTQRWLPGGNPNPLNSNPLTAPSTPMSARMPVPPSPSYNGVTASSVAPTPTTATYLVAPAPLTPQPLSARSWATGDDSVSGGNDTSVRSTFVPQTALYPPPLQPAPRGTAASRSLTGNNKRTSASSWTSAGGGGYDRESATWRTMTPHEDPPSHEPRRGNPGEVSPI</sequence>
<feature type="compositionally biased region" description="Low complexity" evidence="1">
    <location>
        <begin position="241"/>
        <end position="254"/>
    </location>
</feature>
<feature type="region of interest" description="Disordered" evidence="1">
    <location>
        <begin position="298"/>
        <end position="402"/>
    </location>
</feature>
<name>A0ABR3XB28_9PEZI</name>
<gene>
    <name evidence="3" type="ORF">Daus18300_003987</name>
</gene>
<evidence type="ECO:0000256" key="2">
    <source>
        <dbReference type="SAM" id="Phobius"/>
    </source>
</evidence>
<feature type="compositionally biased region" description="Low complexity" evidence="1">
    <location>
        <begin position="202"/>
        <end position="224"/>
    </location>
</feature>
<keyword evidence="2" id="KW-0472">Membrane</keyword>
<dbReference type="Proteomes" id="UP001583177">
    <property type="component" value="Unassembled WGS sequence"/>
</dbReference>
<protein>
    <recommendedName>
        <fullName evidence="5">Transmembrane protein</fullName>
    </recommendedName>
</protein>
<comment type="caution">
    <text evidence="3">The sequence shown here is derived from an EMBL/GenBank/DDBJ whole genome shotgun (WGS) entry which is preliminary data.</text>
</comment>
<feature type="compositionally biased region" description="Polar residues" evidence="1">
    <location>
        <begin position="346"/>
        <end position="356"/>
    </location>
</feature>
<feature type="compositionally biased region" description="Polar residues" evidence="1">
    <location>
        <begin position="315"/>
        <end position="328"/>
    </location>
</feature>
<proteinExistence type="predicted"/>
<feature type="transmembrane region" description="Helical" evidence="2">
    <location>
        <begin position="70"/>
        <end position="90"/>
    </location>
</feature>
<accession>A0ABR3XB28</accession>
<feature type="region of interest" description="Disordered" evidence="1">
    <location>
        <begin position="202"/>
        <end position="262"/>
    </location>
</feature>
<reference evidence="3 4" key="1">
    <citation type="journal article" date="2024" name="IMA Fungus">
        <title>IMA Genome - F19 : A genome assembly and annotation guide to empower mycologists, including annotated draft genome sequences of Ceratocystis pirilliformis, Diaporthe australafricana, Fusarium ophioides, Paecilomyces lecythidis, and Sporothrix stenoceras.</title>
        <authorList>
            <person name="Aylward J."/>
            <person name="Wilson A.M."/>
            <person name="Visagie C.M."/>
            <person name="Spraker J."/>
            <person name="Barnes I."/>
            <person name="Buitendag C."/>
            <person name="Ceriani C."/>
            <person name="Del Mar Angel L."/>
            <person name="du Plessis D."/>
            <person name="Fuchs T."/>
            <person name="Gasser K."/>
            <person name="Kramer D."/>
            <person name="Li W."/>
            <person name="Munsamy K."/>
            <person name="Piso A."/>
            <person name="Price J.L."/>
            <person name="Sonnekus B."/>
            <person name="Thomas C."/>
            <person name="van der Nest A."/>
            <person name="van Dijk A."/>
            <person name="van Heerden A."/>
            <person name="van Vuuren N."/>
            <person name="Yilmaz N."/>
            <person name="Duong T.A."/>
            <person name="van der Merwe N.A."/>
            <person name="Wingfield M.J."/>
            <person name="Wingfield B.D."/>
        </authorList>
    </citation>
    <scope>NUCLEOTIDE SEQUENCE [LARGE SCALE GENOMIC DNA]</scope>
    <source>
        <strain evidence="3 4">CMW 18300</strain>
    </source>
</reference>
<evidence type="ECO:0000256" key="1">
    <source>
        <dbReference type="SAM" id="MobiDB-lite"/>
    </source>
</evidence>
<keyword evidence="4" id="KW-1185">Reference proteome</keyword>
<evidence type="ECO:0000313" key="3">
    <source>
        <dbReference type="EMBL" id="KAL1873168.1"/>
    </source>
</evidence>
<organism evidence="3 4">
    <name type="scientific">Diaporthe australafricana</name>
    <dbReference type="NCBI Taxonomy" id="127596"/>
    <lineage>
        <taxon>Eukaryota</taxon>
        <taxon>Fungi</taxon>
        <taxon>Dikarya</taxon>
        <taxon>Ascomycota</taxon>
        <taxon>Pezizomycotina</taxon>
        <taxon>Sordariomycetes</taxon>
        <taxon>Sordariomycetidae</taxon>
        <taxon>Diaporthales</taxon>
        <taxon>Diaporthaceae</taxon>
        <taxon>Diaporthe</taxon>
    </lineage>
</organism>
<keyword evidence="2" id="KW-0812">Transmembrane</keyword>
<keyword evidence="2" id="KW-1133">Transmembrane helix</keyword>
<feature type="compositionally biased region" description="Basic and acidic residues" evidence="1">
    <location>
        <begin position="370"/>
        <end position="395"/>
    </location>
</feature>
<dbReference type="EMBL" id="JAWRVE010000026">
    <property type="protein sequence ID" value="KAL1873168.1"/>
    <property type="molecule type" value="Genomic_DNA"/>
</dbReference>
<evidence type="ECO:0000313" key="4">
    <source>
        <dbReference type="Proteomes" id="UP001583177"/>
    </source>
</evidence>
<evidence type="ECO:0008006" key="5">
    <source>
        <dbReference type="Google" id="ProtNLM"/>
    </source>
</evidence>